<dbReference type="Pfam" id="PF25298">
    <property type="entry name" value="Baculo_FP_2nd"/>
    <property type="match status" value="1"/>
</dbReference>
<keyword evidence="2 4" id="KW-0863">Zinc-finger</keyword>
<evidence type="ECO:0000259" key="7">
    <source>
        <dbReference type="PROSITE" id="PS50016"/>
    </source>
</evidence>
<dbReference type="PROSITE" id="PS50016">
    <property type="entry name" value="ZF_PHD_2"/>
    <property type="match status" value="1"/>
</dbReference>
<proteinExistence type="predicted"/>
<evidence type="ECO:0000313" key="9">
    <source>
        <dbReference type="Proteomes" id="UP001153954"/>
    </source>
</evidence>
<keyword evidence="1" id="KW-0479">Metal-binding</keyword>
<evidence type="ECO:0000313" key="8">
    <source>
        <dbReference type="EMBL" id="CAH2087738.1"/>
    </source>
</evidence>
<dbReference type="InterPro" id="IPR011011">
    <property type="entry name" value="Znf_FYVE_PHD"/>
</dbReference>
<evidence type="ECO:0000256" key="2">
    <source>
        <dbReference type="ARBA" id="ARBA00022771"/>
    </source>
</evidence>
<keyword evidence="3" id="KW-0862">Zinc</keyword>
<reference evidence="8" key="1">
    <citation type="submission" date="2022-03" db="EMBL/GenBank/DDBJ databases">
        <authorList>
            <person name="Tunstrom K."/>
        </authorList>
    </citation>
    <scope>NUCLEOTIDE SEQUENCE</scope>
</reference>
<dbReference type="Gene3D" id="3.30.40.10">
    <property type="entry name" value="Zinc/RING finger domain, C3HC4 (zinc finger)"/>
    <property type="match status" value="1"/>
</dbReference>
<comment type="caution">
    <text evidence="8">The sequence shown here is derived from an EMBL/GenBank/DDBJ whole genome shotgun (WGS) entry which is preliminary data.</text>
</comment>
<evidence type="ECO:0000256" key="6">
    <source>
        <dbReference type="SAM" id="MobiDB-lite"/>
    </source>
</evidence>
<keyword evidence="9" id="KW-1185">Reference proteome</keyword>
<dbReference type="Proteomes" id="UP001153954">
    <property type="component" value="Unassembled WGS sequence"/>
</dbReference>
<organism evidence="8 9">
    <name type="scientific">Euphydryas editha</name>
    <name type="common">Edith's checkerspot</name>
    <dbReference type="NCBI Taxonomy" id="104508"/>
    <lineage>
        <taxon>Eukaryota</taxon>
        <taxon>Metazoa</taxon>
        <taxon>Ecdysozoa</taxon>
        <taxon>Arthropoda</taxon>
        <taxon>Hexapoda</taxon>
        <taxon>Insecta</taxon>
        <taxon>Pterygota</taxon>
        <taxon>Neoptera</taxon>
        <taxon>Endopterygota</taxon>
        <taxon>Lepidoptera</taxon>
        <taxon>Glossata</taxon>
        <taxon>Ditrysia</taxon>
        <taxon>Papilionoidea</taxon>
        <taxon>Nymphalidae</taxon>
        <taxon>Nymphalinae</taxon>
        <taxon>Euphydryas</taxon>
    </lineage>
</organism>
<feature type="coiled-coil region" evidence="5">
    <location>
        <begin position="122"/>
        <end position="184"/>
    </location>
</feature>
<dbReference type="SUPFAM" id="SSF57903">
    <property type="entry name" value="FYVE/PHD zinc finger"/>
    <property type="match status" value="1"/>
</dbReference>
<sequence length="345" mass="39077">MNDCAACPNNLKDVPFMDCSRCKAKYHHSCINLSIKDYNTMSKEYKTKWICVMCRSKEPKGQDNTNTPVRNNPAPSPQHEYVTQRSKARSAANCSCLSAGSVRDIIREELQAIFNSQIHPQLLEVRNAVSSFEASVAKLNEELDKIKADHATQATEIDKLKSDMESLRTLNQSLTSRVAQMDQQSRSSNIEIQCVPENKQENLINTVVQLGKIVKCPLTESHILYCSRLAKMNSSSPRPRSILVKFASPRLRDEFIAATSRFNRNNKDDKLNTGHLGIGSDKKSAVYVVENLSPDNKSLHAAARAKARQLKYKFVWVRDGRIYMRKDEQSNYVHVKSIDLLNRLS</sequence>
<gene>
    <name evidence="8" type="ORF">EEDITHA_LOCUS3968</name>
</gene>
<evidence type="ECO:0000256" key="4">
    <source>
        <dbReference type="PROSITE-ProRule" id="PRU00146"/>
    </source>
</evidence>
<evidence type="ECO:0000256" key="5">
    <source>
        <dbReference type="SAM" id="Coils"/>
    </source>
</evidence>
<evidence type="ECO:0000256" key="1">
    <source>
        <dbReference type="ARBA" id="ARBA00022723"/>
    </source>
</evidence>
<dbReference type="Pfam" id="PF00628">
    <property type="entry name" value="PHD"/>
    <property type="match status" value="1"/>
</dbReference>
<dbReference type="InterPro" id="IPR019787">
    <property type="entry name" value="Znf_PHD-finger"/>
</dbReference>
<protein>
    <recommendedName>
        <fullName evidence="7">PHD-type domain-containing protein</fullName>
    </recommendedName>
</protein>
<dbReference type="InterPro" id="IPR019786">
    <property type="entry name" value="Zinc_finger_PHD-type_CS"/>
</dbReference>
<dbReference type="AlphaFoldDB" id="A0AAU9TP77"/>
<dbReference type="EMBL" id="CAKOGL010000006">
    <property type="protein sequence ID" value="CAH2087738.1"/>
    <property type="molecule type" value="Genomic_DNA"/>
</dbReference>
<dbReference type="GO" id="GO:0008270">
    <property type="term" value="F:zinc ion binding"/>
    <property type="evidence" value="ECO:0007669"/>
    <property type="project" value="UniProtKB-KW"/>
</dbReference>
<feature type="region of interest" description="Disordered" evidence="6">
    <location>
        <begin position="60"/>
        <end position="80"/>
    </location>
</feature>
<keyword evidence="5" id="KW-0175">Coiled coil</keyword>
<dbReference type="InterPro" id="IPR013083">
    <property type="entry name" value="Znf_RING/FYVE/PHD"/>
</dbReference>
<feature type="domain" description="PHD-type" evidence="7">
    <location>
        <begin position="1"/>
        <end position="57"/>
    </location>
</feature>
<evidence type="ECO:0000256" key="3">
    <source>
        <dbReference type="ARBA" id="ARBA00022833"/>
    </source>
</evidence>
<accession>A0AAU9TP77</accession>
<name>A0AAU9TP77_EUPED</name>
<dbReference type="InterPro" id="IPR057251">
    <property type="entry name" value="FP_C"/>
</dbReference>
<dbReference type="PROSITE" id="PS01359">
    <property type="entry name" value="ZF_PHD_1"/>
    <property type="match status" value="1"/>
</dbReference>